<accession>A0A7R9TAE0</accession>
<name>A0A7R9TAE0_9VIRI</name>
<reference evidence="2" key="1">
    <citation type="submission" date="2021-01" db="EMBL/GenBank/DDBJ databases">
        <authorList>
            <person name="Corre E."/>
            <person name="Pelletier E."/>
            <person name="Niang G."/>
            <person name="Scheremetjew M."/>
            <person name="Finn R."/>
            <person name="Kale V."/>
            <person name="Holt S."/>
            <person name="Cochrane G."/>
            <person name="Meng A."/>
            <person name="Brown T."/>
            <person name="Cohen L."/>
        </authorList>
    </citation>
    <scope>NUCLEOTIDE SEQUENCE</scope>
    <source>
        <strain evidence="2">CCMP1413</strain>
    </source>
</reference>
<protein>
    <submittedName>
        <fullName evidence="2">Uncharacterized protein</fullName>
    </submittedName>
</protein>
<proteinExistence type="predicted"/>
<organism evidence="2">
    <name type="scientific">Prasinoderma coloniale</name>
    <dbReference type="NCBI Taxonomy" id="156133"/>
    <lineage>
        <taxon>Eukaryota</taxon>
        <taxon>Viridiplantae</taxon>
        <taxon>Prasinodermophyta</taxon>
        <taxon>Prasinodermophyceae</taxon>
        <taxon>Prasinodermales</taxon>
        <taxon>Prasinodermaceae</taxon>
        <taxon>Prasinoderma</taxon>
    </lineage>
</organism>
<evidence type="ECO:0000256" key="1">
    <source>
        <dbReference type="SAM" id="MobiDB-lite"/>
    </source>
</evidence>
<gene>
    <name evidence="2" type="ORF">PCOL08062_LOCUS1266</name>
</gene>
<feature type="region of interest" description="Disordered" evidence="1">
    <location>
        <begin position="81"/>
        <end position="101"/>
    </location>
</feature>
<dbReference type="EMBL" id="HBDZ01001593">
    <property type="protein sequence ID" value="CAD8229973.1"/>
    <property type="molecule type" value="Transcribed_RNA"/>
</dbReference>
<sequence>MAADAQARRPPGVPAQRTAELPCSRELLLRVAVEPSELAPATAAELEALAELAMLAAYGTLGATRRCALRALRADTLAVSVPPSSRRGAEPRCGSGSGRAVRPHEAHNAAIAALTAYGGERGGAAVRVRVERTAAFAVALPSLAHADEACWG</sequence>
<dbReference type="AlphaFoldDB" id="A0A7R9TAE0"/>
<evidence type="ECO:0000313" key="2">
    <source>
        <dbReference type="EMBL" id="CAD8229973.1"/>
    </source>
</evidence>